<accession>A0A9X7JLX3</accession>
<reference evidence="2 3" key="1">
    <citation type="submission" date="2018-03" db="EMBL/GenBank/DDBJ databases">
        <title>Chitinolytic properties of Streptosporangium nondiastaticum TBG75A20.</title>
        <authorList>
            <person name="Gayathri V."/>
            <person name="Shiburaj S."/>
        </authorList>
    </citation>
    <scope>NUCLEOTIDE SEQUENCE [LARGE SCALE GENOMIC DNA]</scope>
    <source>
        <strain evidence="2 3">TBG75A20</strain>
    </source>
</reference>
<feature type="chain" id="PRO_5040891611" evidence="1">
    <location>
        <begin position="43"/>
        <end position="206"/>
    </location>
</feature>
<dbReference type="RefSeq" id="WP_106680247.1">
    <property type="nucleotide sequence ID" value="NZ_PXWG01000096.1"/>
</dbReference>
<dbReference type="Pfam" id="PF19741">
    <property type="entry name" value="DUF6230"/>
    <property type="match status" value="1"/>
</dbReference>
<sequence length="206" mass="21476">MNDAQGRPVTGRVRWRRFAVLAVPGFAATAALAVALAEGALAASFAVSGQEFKVSADSLEGEGFAQYGSVDTNARGDLLPVAVTAIKEAELQKLCQSVVTHLPVIGDISLTLTAGGSGTPVRASNLFIDATQLGGDAEFKNVEIGRDASTLDKGPDGAQGLQDLFAQQADHVSMKKVRQVAWATNAGTFKLAGLRMNIAKGKQECF</sequence>
<dbReference type="Proteomes" id="UP000242427">
    <property type="component" value="Unassembled WGS sequence"/>
</dbReference>
<protein>
    <submittedName>
        <fullName evidence="2">Cholesterol esterase</fullName>
    </submittedName>
</protein>
<dbReference type="EMBL" id="PXWG01000096">
    <property type="protein sequence ID" value="PSJ25889.1"/>
    <property type="molecule type" value="Genomic_DNA"/>
</dbReference>
<evidence type="ECO:0000313" key="2">
    <source>
        <dbReference type="EMBL" id="PSJ25889.1"/>
    </source>
</evidence>
<keyword evidence="1" id="KW-0732">Signal</keyword>
<proteinExistence type="predicted"/>
<dbReference type="AlphaFoldDB" id="A0A9X7JLX3"/>
<comment type="caution">
    <text evidence="2">The sequence shown here is derived from an EMBL/GenBank/DDBJ whole genome shotgun (WGS) entry which is preliminary data.</text>
</comment>
<keyword evidence="3" id="KW-1185">Reference proteome</keyword>
<feature type="signal peptide" evidence="1">
    <location>
        <begin position="1"/>
        <end position="42"/>
    </location>
</feature>
<gene>
    <name evidence="2" type="ORF">B7P34_25660</name>
</gene>
<dbReference type="InterPro" id="IPR046198">
    <property type="entry name" value="DUF6230"/>
</dbReference>
<evidence type="ECO:0000313" key="3">
    <source>
        <dbReference type="Proteomes" id="UP000242427"/>
    </source>
</evidence>
<organism evidence="2 3">
    <name type="scientific">Streptosporangium nondiastaticum</name>
    <dbReference type="NCBI Taxonomy" id="35764"/>
    <lineage>
        <taxon>Bacteria</taxon>
        <taxon>Bacillati</taxon>
        <taxon>Actinomycetota</taxon>
        <taxon>Actinomycetes</taxon>
        <taxon>Streptosporangiales</taxon>
        <taxon>Streptosporangiaceae</taxon>
        <taxon>Streptosporangium</taxon>
    </lineage>
</organism>
<name>A0A9X7JLX3_9ACTN</name>
<dbReference type="OrthoDB" id="4238587at2"/>
<evidence type="ECO:0000256" key="1">
    <source>
        <dbReference type="SAM" id="SignalP"/>
    </source>
</evidence>